<dbReference type="EMBL" id="OZ020110">
    <property type="protein sequence ID" value="CAK9262840.1"/>
    <property type="molecule type" value="Genomic_DNA"/>
</dbReference>
<organism evidence="5 6">
    <name type="scientific">Sphagnum jensenii</name>
    <dbReference type="NCBI Taxonomy" id="128206"/>
    <lineage>
        <taxon>Eukaryota</taxon>
        <taxon>Viridiplantae</taxon>
        <taxon>Streptophyta</taxon>
        <taxon>Embryophyta</taxon>
        <taxon>Bryophyta</taxon>
        <taxon>Sphagnophytina</taxon>
        <taxon>Sphagnopsida</taxon>
        <taxon>Sphagnales</taxon>
        <taxon>Sphagnaceae</taxon>
        <taxon>Sphagnum</taxon>
    </lineage>
</organism>
<dbReference type="PANTHER" id="PTHR31744:SF92">
    <property type="entry name" value="NAC DOMAIN-CONTAINING PROTEIN 87"/>
    <property type="match status" value="1"/>
</dbReference>
<keyword evidence="6" id="KW-1185">Reference proteome</keyword>
<dbReference type="Gene3D" id="2.170.150.80">
    <property type="entry name" value="NAC domain"/>
    <property type="match status" value="1"/>
</dbReference>
<name>A0ABP0WBD1_9BRYO</name>
<evidence type="ECO:0000259" key="4">
    <source>
        <dbReference type="PROSITE" id="PS51005"/>
    </source>
</evidence>
<keyword evidence="3" id="KW-0539">Nucleus</keyword>
<dbReference type="Proteomes" id="UP001497444">
    <property type="component" value="Chromosome 15"/>
</dbReference>
<dbReference type="PANTHER" id="PTHR31744">
    <property type="entry name" value="PROTEIN CUP-SHAPED COTYLEDON 2-RELATED"/>
    <property type="match status" value="1"/>
</dbReference>
<evidence type="ECO:0000313" key="6">
    <source>
        <dbReference type="Proteomes" id="UP001497444"/>
    </source>
</evidence>
<evidence type="ECO:0000256" key="1">
    <source>
        <dbReference type="ARBA" id="ARBA00023015"/>
    </source>
</evidence>
<feature type="domain" description="NAC" evidence="4">
    <location>
        <begin position="21"/>
        <end position="191"/>
    </location>
</feature>
<dbReference type="InterPro" id="IPR003441">
    <property type="entry name" value="NAC-dom"/>
</dbReference>
<evidence type="ECO:0000256" key="3">
    <source>
        <dbReference type="ARBA" id="ARBA00023242"/>
    </source>
</evidence>
<dbReference type="InterPro" id="IPR036093">
    <property type="entry name" value="NAC_dom_sf"/>
</dbReference>
<protein>
    <recommendedName>
        <fullName evidence="4">NAC domain-containing protein</fullName>
    </recommendedName>
</protein>
<dbReference type="PROSITE" id="PS51005">
    <property type="entry name" value="NAC"/>
    <property type="match status" value="1"/>
</dbReference>
<sequence length="341" mass="38460">MKKKKKNNYQGLQIQCSQYWLPPGFRFHPTDEELVTYYLARKRVNANFKVHAISEVDLNKCEPWHLPEKSNIGEKEWYFFSLRDRKYPTGMRTNRATEAGYWKATGKDRIVVVSKTSCSGRRPPAAGAAARPRLVGMKKTLVFYRGRAPKGEKTNWIMHEYRSEVDTTSSQWHRHPRLSKDEWVVCRIFQKNSSGNQPTIKPFSTDIRSSSYINAKCDQNAACRNTWGATAGSNCNGAKDVLQHLYNEDVVDDLYESDSNIAAQLQSSFNTCSAGPDQSSCVSADSFYNSAGDRQEDHAAAGGEELFYNTSSSNDVNRTTSFEISDNSAAGDSVSESLWVY</sequence>
<proteinExistence type="predicted"/>
<gene>
    <name evidence="5" type="ORF">CSSPJE1EN1_LOCUS8318</name>
</gene>
<evidence type="ECO:0000256" key="2">
    <source>
        <dbReference type="ARBA" id="ARBA00023163"/>
    </source>
</evidence>
<reference evidence="5" key="1">
    <citation type="submission" date="2024-02" db="EMBL/GenBank/DDBJ databases">
        <authorList>
            <consortium name="ELIXIR-Norway"/>
            <consortium name="Elixir Norway"/>
        </authorList>
    </citation>
    <scope>NUCLEOTIDE SEQUENCE</scope>
</reference>
<keyword evidence="2" id="KW-0804">Transcription</keyword>
<keyword evidence="1" id="KW-0805">Transcription regulation</keyword>
<dbReference type="Pfam" id="PF02365">
    <property type="entry name" value="NAM"/>
    <property type="match status" value="1"/>
</dbReference>
<dbReference type="SUPFAM" id="SSF101941">
    <property type="entry name" value="NAC domain"/>
    <property type="match status" value="1"/>
</dbReference>
<accession>A0ABP0WBD1</accession>
<evidence type="ECO:0000313" key="5">
    <source>
        <dbReference type="EMBL" id="CAK9262840.1"/>
    </source>
</evidence>